<dbReference type="SUPFAM" id="SSF48008">
    <property type="entry name" value="GntR ligand-binding domain-like"/>
    <property type="match status" value="1"/>
</dbReference>
<dbReference type="Gene3D" id="1.20.120.530">
    <property type="entry name" value="GntR ligand-binding domain-like"/>
    <property type="match status" value="1"/>
</dbReference>
<organism evidence="5 6">
    <name type="scientific">Brevibacterium casei</name>
    <dbReference type="NCBI Taxonomy" id="33889"/>
    <lineage>
        <taxon>Bacteria</taxon>
        <taxon>Bacillati</taxon>
        <taxon>Actinomycetota</taxon>
        <taxon>Actinomycetes</taxon>
        <taxon>Micrococcales</taxon>
        <taxon>Brevibacteriaceae</taxon>
        <taxon>Brevibacterium</taxon>
    </lineage>
</organism>
<evidence type="ECO:0000256" key="2">
    <source>
        <dbReference type="ARBA" id="ARBA00023125"/>
    </source>
</evidence>
<dbReference type="InterPro" id="IPR011711">
    <property type="entry name" value="GntR_C"/>
</dbReference>
<dbReference type="InterPro" id="IPR036388">
    <property type="entry name" value="WH-like_DNA-bd_sf"/>
</dbReference>
<gene>
    <name evidence="5" type="primary">ydfH_1</name>
    <name evidence="5" type="ORF">NCTC12391_00405</name>
</gene>
<dbReference type="AlphaFoldDB" id="A0A449CZP4"/>
<dbReference type="Gene3D" id="1.10.10.10">
    <property type="entry name" value="Winged helix-like DNA-binding domain superfamily/Winged helix DNA-binding domain"/>
    <property type="match status" value="1"/>
</dbReference>
<sequence>MMSGSSAAAVGALLRHDIIAGVLPPGTKLREAALATHYAVSRIPIREALRALESEGLVESRPYVGSVVAPSPVDDAEDLFEIRNVLESATARKAAKRAAAQSSGGATDAQWRQVRKEITVILDDGDAVIARQRFDELAELNMRFHFAIAELSGSLSLTSLLRQISGKIEWLYSLNVTTRGSQAWSEHRGILAAVDAGQEATAADLMSVHVRRSRDAYFAMVAEAADRSRESPAAGS</sequence>
<reference evidence="5 6" key="1">
    <citation type="submission" date="2019-02" db="EMBL/GenBank/DDBJ databases">
        <authorList>
            <consortium name="Pathogen Informatics"/>
        </authorList>
    </citation>
    <scope>NUCLEOTIDE SEQUENCE [LARGE SCALE GENOMIC DNA]</scope>
    <source>
        <strain evidence="5 6">3012STDY7078520</strain>
    </source>
</reference>
<accession>A0A449CZP4</accession>
<dbReference type="SMART" id="SM00895">
    <property type="entry name" value="FCD"/>
    <property type="match status" value="1"/>
</dbReference>
<dbReference type="SUPFAM" id="SSF46785">
    <property type="entry name" value="Winged helix' DNA-binding domain"/>
    <property type="match status" value="1"/>
</dbReference>
<dbReference type="PRINTS" id="PR00035">
    <property type="entry name" value="HTHGNTR"/>
</dbReference>
<evidence type="ECO:0000256" key="1">
    <source>
        <dbReference type="ARBA" id="ARBA00023015"/>
    </source>
</evidence>
<dbReference type="InterPro" id="IPR000524">
    <property type="entry name" value="Tscrpt_reg_HTH_GntR"/>
</dbReference>
<dbReference type="InterPro" id="IPR008920">
    <property type="entry name" value="TF_FadR/GntR_C"/>
</dbReference>
<evidence type="ECO:0000313" key="6">
    <source>
        <dbReference type="Proteomes" id="UP000386281"/>
    </source>
</evidence>
<feature type="domain" description="HTH gntR-type" evidence="4">
    <location>
        <begin position="4"/>
        <end position="71"/>
    </location>
</feature>
<dbReference type="GO" id="GO:0003700">
    <property type="term" value="F:DNA-binding transcription factor activity"/>
    <property type="evidence" value="ECO:0007669"/>
    <property type="project" value="InterPro"/>
</dbReference>
<keyword evidence="1" id="KW-0805">Transcription regulation</keyword>
<dbReference type="GO" id="GO:0003677">
    <property type="term" value="F:DNA binding"/>
    <property type="evidence" value="ECO:0007669"/>
    <property type="project" value="UniProtKB-KW"/>
</dbReference>
<evidence type="ECO:0000256" key="3">
    <source>
        <dbReference type="ARBA" id="ARBA00023163"/>
    </source>
</evidence>
<protein>
    <submittedName>
        <fullName evidence="5">Uncharacterized HTH-type transcriptional regulator ydfH</fullName>
    </submittedName>
</protein>
<dbReference type="EMBL" id="CAACXN010000010">
    <property type="protein sequence ID" value="VEW10831.1"/>
    <property type="molecule type" value="Genomic_DNA"/>
</dbReference>
<dbReference type="PROSITE" id="PS50949">
    <property type="entry name" value="HTH_GNTR"/>
    <property type="match status" value="1"/>
</dbReference>
<dbReference type="Proteomes" id="UP000386281">
    <property type="component" value="Unassembled WGS sequence"/>
</dbReference>
<dbReference type="Pfam" id="PF00392">
    <property type="entry name" value="GntR"/>
    <property type="match status" value="1"/>
</dbReference>
<name>A0A449CZP4_9MICO</name>
<dbReference type="CDD" id="cd07377">
    <property type="entry name" value="WHTH_GntR"/>
    <property type="match status" value="1"/>
</dbReference>
<dbReference type="Pfam" id="PF07729">
    <property type="entry name" value="FCD"/>
    <property type="match status" value="1"/>
</dbReference>
<dbReference type="InterPro" id="IPR036390">
    <property type="entry name" value="WH_DNA-bd_sf"/>
</dbReference>
<evidence type="ECO:0000259" key="4">
    <source>
        <dbReference type="PROSITE" id="PS50949"/>
    </source>
</evidence>
<keyword evidence="2" id="KW-0238">DNA-binding</keyword>
<dbReference type="PANTHER" id="PTHR43537:SF24">
    <property type="entry name" value="GLUCONATE OPERON TRANSCRIPTIONAL REPRESSOR"/>
    <property type="match status" value="1"/>
</dbReference>
<evidence type="ECO:0000313" key="5">
    <source>
        <dbReference type="EMBL" id="VEW10831.1"/>
    </source>
</evidence>
<keyword evidence="3" id="KW-0804">Transcription</keyword>
<proteinExistence type="predicted"/>
<dbReference type="PANTHER" id="PTHR43537">
    <property type="entry name" value="TRANSCRIPTIONAL REGULATOR, GNTR FAMILY"/>
    <property type="match status" value="1"/>
</dbReference>
<dbReference type="SMART" id="SM00345">
    <property type="entry name" value="HTH_GNTR"/>
    <property type="match status" value="1"/>
</dbReference>